<dbReference type="AlphaFoldDB" id="A0AAD2GKX2"/>
<name>A0AAD2GKX2_ECOLX</name>
<comment type="caution">
    <text evidence="1">The sequence shown here is derived from an EMBL/GenBank/DDBJ whole genome shotgun (WGS) entry which is preliminary data.</text>
</comment>
<dbReference type="EMBL" id="CAUZHL010000004">
    <property type="protein sequence ID" value="CAK1212953.1"/>
    <property type="molecule type" value="Genomic_DNA"/>
</dbReference>
<accession>A0AAD2GKX2</accession>
<evidence type="ECO:0000313" key="1">
    <source>
        <dbReference type="EMBL" id="CAK1212953.1"/>
    </source>
</evidence>
<organism evidence="1 2">
    <name type="scientific">Escherichia coli</name>
    <dbReference type="NCBI Taxonomy" id="562"/>
    <lineage>
        <taxon>Bacteria</taxon>
        <taxon>Pseudomonadati</taxon>
        <taxon>Pseudomonadota</taxon>
        <taxon>Gammaproteobacteria</taxon>
        <taxon>Enterobacterales</taxon>
        <taxon>Enterobacteriaceae</taxon>
        <taxon>Escherichia</taxon>
    </lineage>
</organism>
<proteinExistence type="predicted"/>
<sequence length="93" mass="10257">MTLYSSKLFVTTLFAATTQKAPNLTPGKIVTLSPIQEWAPISTLSLTMGYIFCISKLAFGPDPVIIVTLDAILTLFPIINSESYPFKQQFMPI</sequence>
<gene>
    <name evidence="1" type="ORF">FGAF848_34770</name>
</gene>
<evidence type="ECO:0000313" key="2">
    <source>
        <dbReference type="Proteomes" id="UP001190091"/>
    </source>
</evidence>
<reference evidence="1" key="1">
    <citation type="submission" date="2023-10" db="EMBL/GenBank/DDBJ databases">
        <authorList>
            <person name="Leclercq S."/>
        </authorList>
    </citation>
    <scope>NUCLEOTIDE SEQUENCE</scope>
    <source>
        <strain evidence="1">F848</strain>
    </source>
</reference>
<protein>
    <submittedName>
        <fullName evidence="1">Uncharacterized protein</fullName>
    </submittedName>
</protein>
<dbReference type="Proteomes" id="UP001190091">
    <property type="component" value="Unassembled WGS sequence"/>
</dbReference>